<keyword evidence="2" id="KW-1185">Reference proteome</keyword>
<evidence type="ECO:0000313" key="3">
    <source>
        <dbReference type="WBParaSite" id="TCNE_0000420101-mRNA-1"/>
    </source>
</evidence>
<name>A0A183U6T1_TOXCA</name>
<evidence type="ECO:0000313" key="1">
    <source>
        <dbReference type="EMBL" id="VDM29919.1"/>
    </source>
</evidence>
<reference evidence="1 2" key="2">
    <citation type="submission" date="2018-11" db="EMBL/GenBank/DDBJ databases">
        <authorList>
            <consortium name="Pathogen Informatics"/>
        </authorList>
    </citation>
    <scope>NUCLEOTIDE SEQUENCE [LARGE SCALE GENOMIC DNA]</scope>
</reference>
<gene>
    <name evidence="1" type="ORF">TCNE_LOCUS4202</name>
</gene>
<sequence>MERCVQRAQHNGDSRAYGFLAFFWGAIRLAPSKYVDTWDDLCWRIIVNGAFGSTRRRYIKIRSSKVFFFFLLFRYQGKDTTCWKSFERTALFGLPPNRC</sequence>
<dbReference type="EMBL" id="UYWY01006623">
    <property type="protein sequence ID" value="VDM29919.1"/>
    <property type="molecule type" value="Genomic_DNA"/>
</dbReference>
<proteinExistence type="predicted"/>
<accession>A0A183U6T1</accession>
<reference evidence="3" key="1">
    <citation type="submission" date="2016-06" db="UniProtKB">
        <authorList>
            <consortium name="WormBaseParasite"/>
        </authorList>
    </citation>
    <scope>IDENTIFICATION</scope>
</reference>
<protein>
    <submittedName>
        <fullName evidence="1 3">Uncharacterized protein</fullName>
    </submittedName>
</protein>
<dbReference type="WBParaSite" id="TCNE_0000420101-mRNA-1">
    <property type="protein sequence ID" value="TCNE_0000420101-mRNA-1"/>
    <property type="gene ID" value="TCNE_0000420101"/>
</dbReference>
<evidence type="ECO:0000313" key="2">
    <source>
        <dbReference type="Proteomes" id="UP000050794"/>
    </source>
</evidence>
<dbReference type="AlphaFoldDB" id="A0A183U6T1"/>
<organism evidence="2 3">
    <name type="scientific">Toxocara canis</name>
    <name type="common">Canine roundworm</name>
    <dbReference type="NCBI Taxonomy" id="6265"/>
    <lineage>
        <taxon>Eukaryota</taxon>
        <taxon>Metazoa</taxon>
        <taxon>Ecdysozoa</taxon>
        <taxon>Nematoda</taxon>
        <taxon>Chromadorea</taxon>
        <taxon>Rhabditida</taxon>
        <taxon>Spirurina</taxon>
        <taxon>Ascaridomorpha</taxon>
        <taxon>Ascaridoidea</taxon>
        <taxon>Toxocaridae</taxon>
        <taxon>Toxocara</taxon>
    </lineage>
</organism>
<dbReference type="Proteomes" id="UP000050794">
    <property type="component" value="Unassembled WGS sequence"/>
</dbReference>